<accession>A0A447U2W3</accession>
<dbReference type="EMBL" id="LR134190">
    <property type="protein sequence ID" value="VEB59258.1"/>
    <property type="molecule type" value="Genomic_DNA"/>
</dbReference>
<dbReference type="PANTHER" id="PTHR34406">
    <property type="entry name" value="PROTEIN YCEI"/>
    <property type="match status" value="1"/>
</dbReference>
<evidence type="ECO:0000256" key="1">
    <source>
        <dbReference type="SAM" id="SignalP"/>
    </source>
</evidence>
<dbReference type="Proteomes" id="UP000269208">
    <property type="component" value="Chromosome"/>
</dbReference>
<evidence type="ECO:0000313" key="4">
    <source>
        <dbReference type="Proteomes" id="UP000269208"/>
    </source>
</evidence>
<dbReference type="SUPFAM" id="SSF101874">
    <property type="entry name" value="YceI-like"/>
    <property type="match status" value="1"/>
</dbReference>
<organism evidence="3 4">
    <name type="scientific">Salmonella enterica I</name>
    <dbReference type="NCBI Taxonomy" id="59201"/>
    <lineage>
        <taxon>Bacteria</taxon>
        <taxon>Pseudomonadati</taxon>
        <taxon>Pseudomonadota</taxon>
        <taxon>Gammaproteobacteria</taxon>
        <taxon>Enterobacterales</taxon>
        <taxon>Enterobacteriaceae</taxon>
        <taxon>Salmonella</taxon>
    </lineage>
</organism>
<evidence type="ECO:0000313" key="3">
    <source>
        <dbReference type="EMBL" id="VEB59258.1"/>
    </source>
</evidence>
<gene>
    <name evidence="3" type="primary">yceI_1</name>
    <name evidence="3" type="ORF">NCTC6754_05831</name>
</gene>
<reference evidence="3 4" key="1">
    <citation type="submission" date="2018-12" db="EMBL/GenBank/DDBJ databases">
        <authorList>
            <consortium name="Pathogen Informatics"/>
        </authorList>
    </citation>
    <scope>NUCLEOTIDE SEQUENCE [LARGE SCALE GENOMIC DNA]</scope>
    <source>
        <strain evidence="3 4">NCTC6754</strain>
    </source>
</reference>
<evidence type="ECO:0000259" key="2">
    <source>
        <dbReference type="SMART" id="SM00867"/>
    </source>
</evidence>
<feature type="signal peptide" evidence="1">
    <location>
        <begin position="1"/>
        <end position="20"/>
    </location>
</feature>
<keyword evidence="1" id="KW-0732">Signal</keyword>
<dbReference type="SMART" id="SM00867">
    <property type="entry name" value="YceI"/>
    <property type="match status" value="1"/>
</dbReference>
<dbReference type="InterPro" id="IPR007372">
    <property type="entry name" value="Lipid/polyisoprenoid-bd_YceI"/>
</dbReference>
<dbReference type="Gene3D" id="2.40.128.110">
    <property type="entry name" value="Lipid/polyisoprenoid-binding, YceI-like"/>
    <property type="match status" value="1"/>
</dbReference>
<dbReference type="AlphaFoldDB" id="A0A447U2W3"/>
<dbReference type="InterPro" id="IPR036761">
    <property type="entry name" value="TTHA0802/YceI-like_sf"/>
</dbReference>
<dbReference type="Pfam" id="PF04264">
    <property type="entry name" value="YceI"/>
    <property type="match status" value="1"/>
</dbReference>
<sequence>MKKSFLGVVLSLGLLSAAHADVYKFDNTHTNAVFNIDHFQTSTNHGGFYAISGELKYQPEKQDAEMRVTIPVSALNTGVDAFDNHIRSSDILDAEKYPEIVFKSTKWHFEDNKTSFY</sequence>
<protein>
    <submittedName>
        <fullName evidence="3">YceI</fullName>
    </submittedName>
</protein>
<feature type="chain" id="PRO_5019460019" evidence="1">
    <location>
        <begin position="21"/>
        <end position="117"/>
    </location>
</feature>
<proteinExistence type="predicted"/>
<dbReference type="PANTHER" id="PTHR34406:SF2">
    <property type="entry name" value="PERIPLASMIC PROTEIN"/>
    <property type="match status" value="1"/>
</dbReference>
<name>A0A447U2W3_SALET</name>
<feature type="domain" description="Lipid/polyisoprenoid-binding YceI-like" evidence="2">
    <location>
        <begin position="22"/>
        <end position="117"/>
    </location>
</feature>